<keyword evidence="14" id="KW-0131">Cell cycle</keyword>
<evidence type="ECO:0000256" key="13">
    <source>
        <dbReference type="ARBA" id="ARBA00023136"/>
    </source>
</evidence>
<dbReference type="PANTHER" id="PTHR22683">
    <property type="entry name" value="SPORULATION PROTEIN RELATED"/>
    <property type="match status" value="1"/>
</dbReference>
<feature type="region of interest" description="Disordered" evidence="16">
    <location>
        <begin position="1193"/>
        <end position="1212"/>
    </location>
</feature>
<feature type="region of interest" description="Disordered" evidence="16">
    <location>
        <begin position="357"/>
        <end position="385"/>
    </location>
</feature>
<keyword evidence="12" id="KW-0238">DNA-binding</keyword>
<comment type="subcellular location">
    <subcellularLocation>
        <location evidence="1">Cell inner membrane</location>
        <topology evidence="1">Multi-pass membrane protein</topology>
    </subcellularLocation>
</comment>
<dbReference type="InterPro" id="IPR050206">
    <property type="entry name" value="FtsK/SpoIIIE/SftA"/>
</dbReference>
<keyword evidence="5" id="KW-0997">Cell inner membrane</keyword>
<dbReference type="Pfam" id="PF17854">
    <property type="entry name" value="FtsK_alpha"/>
    <property type="match status" value="1"/>
</dbReference>
<organism evidence="19 20">
    <name type="scientific">Salmonella enterica</name>
    <name type="common">Salmonella choleraesuis</name>
    <dbReference type="NCBI Taxonomy" id="28901"/>
    <lineage>
        <taxon>Bacteria</taxon>
        <taxon>Pseudomonadati</taxon>
        <taxon>Pseudomonadota</taxon>
        <taxon>Gammaproteobacteria</taxon>
        <taxon>Enterobacterales</taxon>
        <taxon>Enterobacteriaceae</taxon>
        <taxon>Salmonella</taxon>
    </lineage>
</organism>
<evidence type="ECO:0000256" key="8">
    <source>
        <dbReference type="ARBA" id="ARBA00022741"/>
    </source>
</evidence>
<dbReference type="Pfam" id="PF13491">
    <property type="entry name" value="FtsK_4TM"/>
    <property type="match status" value="1"/>
</dbReference>
<keyword evidence="6" id="KW-0132">Cell division</keyword>
<protein>
    <recommendedName>
        <fullName evidence="3">DNA translocase FtsK</fullName>
    </recommendedName>
</protein>
<feature type="transmembrane region" description="Helical" evidence="17">
    <location>
        <begin position="25"/>
        <end position="44"/>
    </location>
</feature>
<keyword evidence="13 17" id="KW-0472">Membrane</keyword>
<dbReference type="CDD" id="cd01127">
    <property type="entry name" value="TrwB_TraG_TraD_VirD4"/>
    <property type="match status" value="1"/>
</dbReference>
<dbReference type="Gene3D" id="1.10.10.10">
    <property type="entry name" value="Winged helix-like DNA-binding domain superfamily/Winged helix DNA-binding domain"/>
    <property type="match status" value="1"/>
</dbReference>
<feature type="compositionally biased region" description="Low complexity" evidence="16">
    <location>
        <begin position="732"/>
        <end position="767"/>
    </location>
</feature>
<evidence type="ECO:0000256" key="16">
    <source>
        <dbReference type="SAM" id="MobiDB-lite"/>
    </source>
</evidence>
<dbReference type="InterPro" id="IPR036390">
    <property type="entry name" value="WH_DNA-bd_sf"/>
</dbReference>
<dbReference type="GO" id="GO:0007059">
    <property type="term" value="P:chromosome segregation"/>
    <property type="evidence" value="ECO:0007669"/>
    <property type="project" value="UniProtKB-KW"/>
</dbReference>
<feature type="transmembrane region" description="Helical" evidence="17">
    <location>
        <begin position="75"/>
        <end position="98"/>
    </location>
</feature>
<evidence type="ECO:0000313" key="19">
    <source>
        <dbReference type="EMBL" id="RXQ36946.1"/>
    </source>
</evidence>
<comment type="similarity">
    <text evidence="2">Belongs to the FtsK/SpoIIIE/SftA family.</text>
</comment>
<evidence type="ECO:0000256" key="5">
    <source>
        <dbReference type="ARBA" id="ARBA00022519"/>
    </source>
</evidence>
<dbReference type="EMBL" id="RSEO01000004">
    <property type="protein sequence ID" value="RXQ36946.1"/>
    <property type="molecule type" value="Genomic_DNA"/>
</dbReference>
<evidence type="ECO:0000256" key="2">
    <source>
        <dbReference type="ARBA" id="ARBA00006474"/>
    </source>
</evidence>
<dbReference type="FunFam" id="3.40.50.300:FF:000209">
    <property type="entry name" value="Cell division protein FtsK"/>
    <property type="match status" value="1"/>
</dbReference>
<dbReference type="InterPro" id="IPR018541">
    <property type="entry name" value="Ftsk_gamma"/>
</dbReference>
<accession>A0A4Q1JEU0</accession>
<feature type="compositionally biased region" description="Low complexity" evidence="16">
    <location>
        <begin position="406"/>
        <end position="419"/>
    </location>
</feature>
<feature type="transmembrane region" description="Helical" evidence="17">
    <location>
        <begin position="110"/>
        <end position="131"/>
    </location>
</feature>
<feature type="domain" description="FtsK" evidence="18">
    <location>
        <begin position="925"/>
        <end position="1138"/>
    </location>
</feature>
<keyword evidence="8 15" id="KW-0547">Nucleotide-binding</keyword>
<feature type="region of interest" description="Disordered" evidence="16">
    <location>
        <begin position="647"/>
        <end position="703"/>
    </location>
</feature>
<dbReference type="GO" id="GO:0003677">
    <property type="term" value="F:DNA binding"/>
    <property type="evidence" value="ECO:0007669"/>
    <property type="project" value="UniProtKB-KW"/>
</dbReference>
<evidence type="ECO:0000256" key="6">
    <source>
        <dbReference type="ARBA" id="ARBA00022618"/>
    </source>
</evidence>
<evidence type="ECO:0000256" key="1">
    <source>
        <dbReference type="ARBA" id="ARBA00004429"/>
    </source>
</evidence>
<keyword evidence="9" id="KW-0159">Chromosome partition</keyword>
<feature type="binding site" evidence="15">
    <location>
        <begin position="942"/>
        <end position="949"/>
    </location>
    <ligand>
        <name>ATP</name>
        <dbReference type="ChEBI" id="CHEBI:30616"/>
    </ligand>
</feature>
<feature type="region of interest" description="Disordered" evidence="16">
    <location>
        <begin position="716"/>
        <end position="800"/>
    </location>
</feature>
<dbReference type="SUPFAM" id="SSF46785">
    <property type="entry name" value="Winged helix' DNA-binding domain"/>
    <property type="match status" value="1"/>
</dbReference>
<dbReference type="FunFam" id="3.30.980.40:FF:000001">
    <property type="entry name" value="DNA translocase FtsK"/>
    <property type="match status" value="1"/>
</dbReference>
<dbReference type="SUPFAM" id="SSF52540">
    <property type="entry name" value="P-loop containing nucleoside triphosphate hydrolases"/>
    <property type="match status" value="1"/>
</dbReference>
<evidence type="ECO:0000256" key="14">
    <source>
        <dbReference type="ARBA" id="ARBA00023306"/>
    </source>
</evidence>
<dbReference type="InterPro" id="IPR002543">
    <property type="entry name" value="FtsK_dom"/>
</dbReference>
<evidence type="ECO:0000256" key="7">
    <source>
        <dbReference type="ARBA" id="ARBA00022692"/>
    </source>
</evidence>
<proteinExistence type="inferred from homology"/>
<evidence type="ECO:0000256" key="10">
    <source>
        <dbReference type="ARBA" id="ARBA00022840"/>
    </source>
</evidence>
<gene>
    <name evidence="19" type="ORF">EI538_06475</name>
</gene>
<dbReference type="GO" id="GO:0005886">
    <property type="term" value="C:plasma membrane"/>
    <property type="evidence" value="ECO:0007669"/>
    <property type="project" value="UniProtKB-SubCell"/>
</dbReference>
<evidence type="ECO:0000256" key="9">
    <source>
        <dbReference type="ARBA" id="ARBA00022829"/>
    </source>
</evidence>
<keyword evidence="7 17" id="KW-0812">Transmembrane</keyword>
<keyword evidence="4" id="KW-1003">Cell membrane</keyword>
<dbReference type="FunFam" id="1.10.10.10:FF:000268">
    <property type="entry name" value="DNA translocase FtsK"/>
    <property type="match status" value="1"/>
</dbReference>
<dbReference type="Gene3D" id="3.30.980.40">
    <property type="match status" value="1"/>
</dbReference>
<dbReference type="Pfam" id="PF01580">
    <property type="entry name" value="FtsK_SpoIIIE"/>
    <property type="match status" value="1"/>
</dbReference>
<reference evidence="19 20" key="1">
    <citation type="submission" date="2018-12" db="EMBL/GenBank/DDBJ databases">
        <title>Identification of serotype of rogose Salmonella by whole genome sequencing.</title>
        <authorList>
            <person name="Sacchi C.T."/>
            <person name="Goncalves C.R."/>
            <person name="Tiba-Casas M.R."/>
        </authorList>
    </citation>
    <scope>NUCLEOTIDE SEQUENCE [LARGE SCALE GENOMIC DNA]</scope>
    <source>
        <strain evidence="19 20">169_17</strain>
    </source>
</reference>
<dbReference type="InterPro" id="IPR041027">
    <property type="entry name" value="FtsK_alpha"/>
</dbReference>
<dbReference type="Proteomes" id="UP000290660">
    <property type="component" value="Unassembled WGS sequence"/>
</dbReference>
<dbReference type="InterPro" id="IPR036388">
    <property type="entry name" value="WH-like_DNA-bd_sf"/>
</dbReference>
<dbReference type="Pfam" id="PF09397">
    <property type="entry name" value="FtsK_gamma"/>
    <property type="match status" value="1"/>
</dbReference>
<name>A0A4Q1JEU0_SALER</name>
<sequence>MSQEYTEDKDVTLTKLSSGRRLLEALLILIALFAVWLMAALLSFNPSDPSWSQTAWHEPIHNLGGAPGAWLADTLFFIFGVMAYTIPVIIVGGCWFAWRHQSTDDYIDYFAVSLRLIGVLALILTSCGLAAINADDIWYFASGGVIGSLLSTTLQPLLHSSGGTITLLCIWAAGLTLFTGWSWVSIAEKLGGWLLNILTFASNRTRRDDTWVDDEEYDDEYDEETDGVQRESRRARILRGALARRKRLAEKFSNPRGRQTDAALFSGKRMDDDDDIQYSARGVAADPDDVLFSGNRATQPEYDEYDPLLNGHSVTEPVAAAAAATAATQTWAASADPIMQMPSMPGAEPVAAQPTVEWQPVPGPQTGEPVIAPAPEGYPPHPQYAQPQEAQGALWQQPVPVASAPQYAATPATTAEYESLAPQETQPQWQAPDAEQHWQSEPTHQPTPVYQPEPIAAEPSHMPPPVIEQPVATEPEPGIEETRPARPPLYYFEEVEEKRAREREQLAAWYQPIPEPVKERAPVKPTVSVAPSIPPVEAVAAAAPLAAGIKSGALAAGAAAAAPAFGLATGGVARPQVKEGIGPQLPRPNRVRVPTRRELASYGIKLPSQRIAEEKAREAERNQYETGAQLTDEEIDAMHQDELARQFAQSQQHRYGEAYQHDTQQAEDDDTAAEAELARQFAASQQQRYSGEQPAGAQPFSLDDLDFSPMKVLVDEGPHEPLFTPGVMPESAPVQQPVAPQPQYQQPQQPVAPQPQYQQPQQPVAPQDSLIHPLLMRNGDSRPLQRPTTPLPSLDLLTPPPSEVEPVDTFALEQMARLVEARLADFRIKADVVNYSPGPVITRFELNLAPGVKAARISNLSRDLARSLSTVAVRVVEVIPGKPYVGLELPNKKRQTVYLREVLDNAKFRENPSPLTVVLGKDIAGDPVVADLAKMPHLLVAGTTGSGKSVGVNAMILSMLYKAQPEDVRFIMIDPKMLELSVYEGIPHLLTEVVTDMKDAANALRWSVNEMERRYKLMSALGVRNLAGYNEKIAEAARMGRPIPDPYWKPGDSMDAQHPVLEKLPYIVVLVDEFADLMMTVGKKVEELIARLAQKARAAGIHLVLATQRPSVDVITGLIKANIPTRIAFTVSSKIDSRTILDQGGAESLLGMGDMLYSGPNSTMPVRVHGAFVRDQEVHAVVQDWKARGRPQYVDGITSDSESEGGGGGFDGGEELDALFDQAVNFVTQKRKASISGVQRQFRIGYNRAARIIEQMEAQGIVSAQGHNGNREVLAPPPFE</sequence>
<dbReference type="AlphaFoldDB" id="A0A4Q1JEU0"/>
<evidence type="ECO:0000256" key="3">
    <source>
        <dbReference type="ARBA" id="ARBA00020887"/>
    </source>
</evidence>
<feature type="compositionally biased region" description="Low complexity" evidence="16">
    <location>
        <begin position="674"/>
        <end position="683"/>
    </location>
</feature>
<evidence type="ECO:0000256" key="4">
    <source>
        <dbReference type="ARBA" id="ARBA00022475"/>
    </source>
</evidence>
<dbReference type="InterPro" id="IPR027417">
    <property type="entry name" value="P-loop_NTPase"/>
</dbReference>
<evidence type="ECO:0000256" key="15">
    <source>
        <dbReference type="PROSITE-ProRule" id="PRU00289"/>
    </source>
</evidence>
<dbReference type="GO" id="GO:0071236">
    <property type="term" value="P:cellular response to antibiotic"/>
    <property type="evidence" value="ECO:0007669"/>
    <property type="project" value="UniProtKB-ARBA"/>
</dbReference>
<feature type="compositionally biased region" description="Low complexity" evidence="16">
    <location>
        <begin position="787"/>
        <end position="797"/>
    </location>
</feature>
<evidence type="ECO:0000256" key="17">
    <source>
        <dbReference type="SAM" id="Phobius"/>
    </source>
</evidence>
<dbReference type="Gene3D" id="3.40.50.300">
    <property type="entry name" value="P-loop containing nucleotide triphosphate hydrolases"/>
    <property type="match status" value="1"/>
</dbReference>
<evidence type="ECO:0000256" key="11">
    <source>
        <dbReference type="ARBA" id="ARBA00022989"/>
    </source>
</evidence>
<keyword evidence="10 15" id="KW-0067">ATP-binding</keyword>
<evidence type="ECO:0000259" key="18">
    <source>
        <dbReference type="PROSITE" id="PS50901"/>
    </source>
</evidence>
<dbReference type="SMART" id="SM00843">
    <property type="entry name" value="Ftsk_gamma"/>
    <property type="match status" value="1"/>
</dbReference>
<dbReference type="PROSITE" id="PS50901">
    <property type="entry name" value="FTSK"/>
    <property type="match status" value="1"/>
</dbReference>
<feature type="region of interest" description="Disordered" evidence="16">
    <location>
        <begin position="406"/>
        <end position="484"/>
    </location>
</feature>
<feature type="transmembrane region" description="Helical" evidence="17">
    <location>
        <begin position="165"/>
        <end position="184"/>
    </location>
</feature>
<evidence type="ECO:0000256" key="12">
    <source>
        <dbReference type="ARBA" id="ARBA00023125"/>
    </source>
</evidence>
<feature type="compositionally biased region" description="Polar residues" evidence="16">
    <location>
        <begin position="437"/>
        <end position="448"/>
    </location>
</feature>
<evidence type="ECO:0000313" key="20">
    <source>
        <dbReference type="Proteomes" id="UP000290660"/>
    </source>
</evidence>
<dbReference type="PANTHER" id="PTHR22683:SF41">
    <property type="entry name" value="DNA TRANSLOCASE FTSK"/>
    <property type="match status" value="1"/>
</dbReference>
<dbReference type="GO" id="GO:0051301">
    <property type="term" value="P:cell division"/>
    <property type="evidence" value="ECO:0007669"/>
    <property type="project" value="UniProtKB-KW"/>
</dbReference>
<keyword evidence="11 17" id="KW-1133">Transmembrane helix</keyword>
<dbReference type="GO" id="GO:0005524">
    <property type="term" value="F:ATP binding"/>
    <property type="evidence" value="ECO:0007669"/>
    <property type="project" value="UniProtKB-UniRule"/>
</dbReference>
<feature type="transmembrane region" description="Helical" evidence="17">
    <location>
        <begin position="137"/>
        <end position="158"/>
    </location>
</feature>
<dbReference type="InterPro" id="IPR025199">
    <property type="entry name" value="FtsK_4TM"/>
</dbReference>
<comment type="caution">
    <text evidence="19">The sequence shown here is derived from an EMBL/GenBank/DDBJ whole genome shotgun (WGS) entry which is preliminary data.</text>
</comment>